<dbReference type="EMBL" id="BLAX01000001">
    <property type="protein sequence ID" value="GET33858.1"/>
    <property type="molecule type" value="Genomic_DNA"/>
</dbReference>
<keyword evidence="3" id="KW-1185">Reference proteome</keyword>
<evidence type="ECO:0008006" key="4">
    <source>
        <dbReference type="Google" id="ProtNLM"/>
    </source>
</evidence>
<dbReference type="InterPro" id="IPR000801">
    <property type="entry name" value="Esterase-like"/>
</dbReference>
<dbReference type="InterPro" id="IPR013783">
    <property type="entry name" value="Ig-like_fold"/>
</dbReference>
<dbReference type="SUPFAM" id="SSF53474">
    <property type="entry name" value="alpha/beta-Hydrolases"/>
    <property type="match status" value="1"/>
</dbReference>
<evidence type="ECO:0000313" key="2">
    <source>
        <dbReference type="EMBL" id="GET33858.1"/>
    </source>
</evidence>
<evidence type="ECO:0000313" key="3">
    <source>
        <dbReference type="Proteomes" id="UP000391834"/>
    </source>
</evidence>
<organism evidence="2 3">
    <name type="scientific">Prolixibacter bellariivorans</name>
    <dbReference type="NCBI Taxonomy" id="314319"/>
    <lineage>
        <taxon>Bacteria</taxon>
        <taxon>Pseudomonadati</taxon>
        <taxon>Bacteroidota</taxon>
        <taxon>Bacteroidia</taxon>
        <taxon>Marinilabiliales</taxon>
        <taxon>Prolixibacteraceae</taxon>
        <taxon>Prolixibacter</taxon>
    </lineage>
</organism>
<proteinExistence type="predicted"/>
<name>A0A5M4B1N8_9BACT</name>
<dbReference type="OrthoDB" id="9803578at2"/>
<dbReference type="AlphaFoldDB" id="A0A5M4B1N8"/>
<dbReference type="SUPFAM" id="SSF81296">
    <property type="entry name" value="E set domains"/>
    <property type="match status" value="1"/>
</dbReference>
<dbReference type="Gene3D" id="3.40.50.1820">
    <property type="entry name" value="alpha/beta hydrolase"/>
    <property type="match status" value="1"/>
</dbReference>
<dbReference type="Pfam" id="PF00756">
    <property type="entry name" value="Esterase"/>
    <property type="match status" value="1"/>
</dbReference>
<dbReference type="PANTHER" id="PTHR48098">
    <property type="entry name" value="ENTEROCHELIN ESTERASE-RELATED"/>
    <property type="match status" value="1"/>
</dbReference>
<gene>
    <name evidence="2" type="ORF">PbJCM13498_27210</name>
</gene>
<dbReference type="InterPro" id="IPR014756">
    <property type="entry name" value="Ig_E-set"/>
</dbReference>
<comment type="caution">
    <text evidence="2">The sequence shown here is derived from an EMBL/GenBank/DDBJ whole genome shotgun (WGS) entry which is preliminary data.</text>
</comment>
<dbReference type="InterPro" id="IPR029058">
    <property type="entry name" value="AB_hydrolase_fold"/>
</dbReference>
<dbReference type="RefSeq" id="WP_025864548.1">
    <property type="nucleotide sequence ID" value="NZ_BLAX01000001.1"/>
</dbReference>
<feature type="chain" id="PRO_5024376924" description="Esterase" evidence="1">
    <location>
        <begin position="20"/>
        <end position="396"/>
    </location>
</feature>
<feature type="signal peptide" evidence="1">
    <location>
        <begin position="1"/>
        <end position="19"/>
    </location>
</feature>
<dbReference type="InterPro" id="IPR050583">
    <property type="entry name" value="Mycobacterial_A85_antigen"/>
</dbReference>
<sequence length="396" mass="44206">MKKLSLLTIGILLCLTSFAQQALWGGTPIVSPEVHDDYTVTFRFKAPNADTVQITGDFLPTEKIKTPMGLFDGPGKAYLKKDANGIWTYTSESLKPELYGYSFIVDGLKSTDPNNAFLIRDVATVTNIFLVGGGPGGLYKVNDVPHGTVARRWYDSPGLNMKRRLTIYTPPGYESSTQEYPVLYLLHGAGGDEEAWMALGRLSQIMDNLIAEGKAKPMIVVMPNGNVTQEAAPGEGIRGFYKPQFMEPKTMSGSYIGTFMDIINFVEKNYKVKANKENRAIAGLSMGGFHSLHISRYFPNTFDYVGLFSPAIMPNANVQSKVFDNFDSTLKAQMDNGYKLYWIGIGKSDFLYKAVADYRAELDKMGMKYTYVETDGGHIWKNWRIYISDFAPLLFK</sequence>
<dbReference type="Proteomes" id="UP000391834">
    <property type="component" value="Unassembled WGS sequence"/>
</dbReference>
<reference evidence="2 3" key="1">
    <citation type="submission" date="2019-10" db="EMBL/GenBank/DDBJ databases">
        <title>Prolixibacter strains distinguished by the presence of nitrate reductase genes were adept at nitrate-dependent anaerobic corrosion of metallic iron and carbon steel.</title>
        <authorList>
            <person name="Iino T."/>
            <person name="Shono N."/>
            <person name="Ito K."/>
            <person name="Nakamura R."/>
            <person name="Sueoka K."/>
            <person name="Harayama S."/>
            <person name="Ohkuma M."/>
        </authorList>
    </citation>
    <scope>NUCLEOTIDE SEQUENCE [LARGE SCALE GENOMIC DNA]</scope>
    <source>
        <strain evidence="2 3">JCM 13498</strain>
    </source>
</reference>
<dbReference type="Gene3D" id="2.60.40.10">
    <property type="entry name" value="Immunoglobulins"/>
    <property type="match status" value="1"/>
</dbReference>
<dbReference type="PANTHER" id="PTHR48098:SF1">
    <property type="entry name" value="DIACYLGLYCEROL ACYLTRANSFERASE_MYCOLYLTRANSFERASE AG85A"/>
    <property type="match status" value="1"/>
</dbReference>
<dbReference type="GO" id="GO:0016747">
    <property type="term" value="F:acyltransferase activity, transferring groups other than amino-acyl groups"/>
    <property type="evidence" value="ECO:0007669"/>
    <property type="project" value="TreeGrafter"/>
</dbReference>
<keyword evidence="1" id="KW-0732">Signal</keyword>
<dbReference type="CDD" id="cd11294">
    <property type="entry name" value="E_set_Esterase_like_N"/>
    <property type="match status" value="1"/>
</dbReference>
<protein>
    <recommendedName>
        <fullName evidence="4">Esterase</fullName>
    </recommendedName>
</protein>
<evidence type="ECO:0000256" key="1">
    <source>
        <dbReference type="SAM" id="SignalP"/>
    </source>
</evidence>
<accession>A0A5M4B1N8</accession>